<gene>
    <name evidence="1" type="ORF">E2C01_055439</name>
</gene>
<keyword evidence="2" id="KW-1185">Reference proteome</keyword>
<evidence type="ECO:0000313" key="1">
    <source>
        <dbReference type="EMBL" id="MPC61369.1"/>
    </source>
</evidence>
<name>A0A5B7GV05_PORTR</name>
<accession>A0A5B7GV05</accession>
<dbReference type="EMBL" id="VSRR010018468">
    <property type="protein sequence ID" value="MPC61369.1"/>
    <property type="molecule type" value="Genomic_DNA"/>
</dbReference>
<comment type="caution">
    <text evidence="1">The sequence shown here is derived from an EMBL/GenBank/DDBJ whole genome shotgun (WGS) entry which is preliminary data.</text>
</comment>
<dbReference type="Proteomes" id="UP000324222">
    <property type="component" value="Unassembled WGS sequence"/>
</dbReference>
<organism evidence="1 2">
    <name type="scientific">Portunus trituberculatus</name>
    <name type="common">Swimming crab</name>
    <name type="synonym">Neptunus trituberculatus</name>
    <dbReference type="NCBI Taxonomy" id="210409"/>
    <lineage>
        <taxon>Eukaryota</taxon>
        <taxon>Metazoa</taxon>
        <taxon>Ecdysozoa</taxon>
        <taxon>Arthropoda</taxon>
        <taxon>Crustacea</taxon>
        <taxon>Multicrustacea</taxon>
        <taxon>Malacostraca</taxon>
        <taxon>Eumalacostraca</taxon>
        <taxon>Eucarida</taxon>
        <taxon>Decapoda</taxon>
        <taxon>Pleocyemata</taxon>
        <taxon>Brachyura</taxon>
        <taxon>Eubrachyura</taxon>
        <taxon>Portunoidea</taxon>
        <taxon>Portunidae</taxon>
        <taxon>Portuninae</taxon>
        <taxon>Portunus</taxon>
    </lineage>
</organism>
<dbReference type="OrthoDB" id="7701249at2759"/>
<dbReference type="PANTHER" id="PTHR34239:SF2">
    <property type="entry name" value="TRANSPOSABLE ELEMENT P TRANSPOSASE_THAP9 CONSERVED DOMAIN-CONTAINING PROTEIN"/>
    <property type="match status" value="1"/>
</dbReference>
<protein>
    <submittedName>
        <fullName evidence="1">Uncharacterized protein</fullName>
    </submittedName>
</protein>
<reference evidence="1 2" key="1">
    <citation type="submission" date="2019-05" db="EMBL/GenBank/DDBJ databases">
        <title>Another draft genome of Portunus trituberculatus and its Hox gene families provides insights of decapod evolution.</title>
        <authorList>
            <person name="Jeong J.-H."/>
            <person name="Song I."/>
            <person name="Kim S."/>
            <person name="Choi T."/>
            <person name="Kim D."/>
            <person name="Ryu S."/>
            <person name="Kim W."/>
        </authorList>
    </citation>
    <scope>NUCLEOTIDE SEQUENCE [LARGE SCALE GENOMIC DNA]</scope>
    <source>
        <tissue evidence="1">Muscle</tissue>
    </source>
</reference>
<dbReference type="PANTHER" id="PTHR34239">
    <property type="entry name" value="APPLE DOMAIN-CONTAINING PROTEIN"/>
    <property type="match status" value="1"/>
</dbReference>
<evidence type="ECO:0000313" key="2">
    <source>
        <dbReference type="Proteomes" id="UP000324222"/>
    </source>
</evidence>
<proteinExistence type="predicted"/>
<sequence>MVNHVFDNGLREVEYKKIFDDVATKRPDNCHALAPVDCNSQVLDALKTDAKKTDFHMKDIGKDIIKAATILTRSLMVLDKIAQTVQPDVAHEVGMLNGALALLGNANHKNNLVRWFIIKHEINQKYAHLCSDKVPMTCLLFGDDVSQSAKHIEESEKLRSKIVTRKPLPTWKFDASKFRGSSGKMPFRGFMSRFHPYGQLTFGHWSEHWQTFSQQGSEAKKLPAITEVGVATLIDTKLMGDGP</sequence>
<dbReference type="AlphaFoldDB" id="A0A5B7GV05"/>